<evidence type="ECO:0008006" key="3">
    <source>
        <dbReference type="Google" id="ProtNLM"/>
    </source>
</evidence>
<accession>V4NZP5</accession>
<evidence type="ECO:0000313" key="1">
    <source>
        <dbReference type="EMBL" id="ESQ52466.1"/>
    </source>
</evidence>
<dbReference type="KEGG" id="eus:EUTSA_v10017934mg"/>
<gene>
    <name evidence="1" type="ORF">EUTSA_v10017934mg</name>
</gene>
<organism evidence="1 2">
    <name type="scientific">Eutrema salsugineum</name>
    <name type="common">Saltwater cress</name>
    <name type="synonym">Sisymbrium salsugineum</name>
    <dbReference type="NCBI Taxonomy" id="72664"/>
    <lineage>
        <taxon>Eukaryota</taxon>
        <taxon>Viridiplantae</taxon>
        <taxon>Streptophyta</taxon>
        <taxon>Embryophyta</taxon>
        <taxon>Tracheophyta</taxon>
        <taxon>Spermatophyta</taxon>
        <taxon>Magnoliopsida</taxon>
        <taxon>eudicotyledons</taxon>
        <taxon>Gunneridae</taxon>
        <taxon>Pentapetalae</taxon>
        <taxon>rosids</taxon>
        <taxon>malvids</taxon>
        <taxon>Brassicales</taxon>
        <taxon>Brassicaceae</taxon>
        <taxon>Eutremeae</taxon>
        <taxon>Eutrema</taxon>
    </lineage>
</organism>
<name>V4NZP5_EUTSA</name>
<dbReference type="Gramene" id="ESQ52466">
    <property type="protein sequence ID" value="ESQ52466"/>
    <property type="gene ID" value="EUTSA_v10017934mg"/>
</dbReference>
<proteinExistence type="predicted"/>
<reference evidence="1 2" key="1">
    <citation type="journal article" date="2013" name="Front. Plant Sci.">
        <title>The Reference Genome of the Halophytic Plant Eutrema salsugineum.</title>
        <authorList>
            <person name="Yang R."/>
            <person name="Jarvis D.E."/>
            <person name="Chen H."/>
            <person name="Beilstein M.A."/>
            <person name="Grimwood J."/>
            <person name="Jenkins J."/>
            <person name="Shu S."/>
            <person name="Prochnik S."/>
            <person name="Xin M."/>
            <person name="Ma C."/>
            <person name="Schmutz J."/>
            <person name="Wing R.A."/>
            <person name="Mitchell-Olds T."/>
            <person name="Schumaker K.S."/>
            <person name="Wang X."/>
        </authorList>
    </citation>
    <scope>NUCLEOTIDE SEQUENCE [LARGE SCALE GENOMIC DNA]</scope>
</reference>
<dbReference type="AlphaFoldDB" id="V4NZP5"/>
<dbReference type="EMBL" id="KI517385">
    <property type="protein sequence ID" value="ESQ52466.1"/>
    <property type="molecule type" value="Genomic_DNA"/>
</dbReference>
<dbReference type="Proteomes" id="UP000030689">
    <property type="component" value="Unassembled WGS sequence"/>
</dbReference>
<evidence type="ECO:0000313" key="2">
    <source>
        <dbReference type="Proteomes" id="UP000030689"/>
    </source>
</evidence>
<sequence length="131" mass="14615">QCVLCSAASESHDHLFFNCVYSAEILSHFVGSVWPNPPSDMQTVVLSLTQNPSHLPPQLLSVIKLVFQAIIYLVWKERNSGIFRGTSASPVLTIRAVDRITRDRLLSYPAPDISSPSLLQLYFQHLGSFSE</sequence>
<dbReference type="eggNOG" id="KOG1075">
    <property type="taxonomic scope" value="Eukaryota"/>
</dbReference>
<keyword evidence="2" id="KW-1185">Reference proteome</keyword>
<protein>
    <recommendedName>
        <fullName evidence="3">Reverse transcriptase zinc-binding domain-containing protein</fullName>
    </recommendedName>
</protein>
<feature type="non-terminal residue" evidence="1">
    <location>
        <position position="1"/>
    </location>
</feature>